<feature type="compositionally biased region" description="Gly residues" evidence="1">
    <location>
        <begin position="89"/>
        <end position="101"/>
    </location>
</feature>
<dbReference type="STRING" id="1855283.SAMN05216382_1642"/>
<dbReference type="EMBL" id="FNZZ01000003">
    <property type="protein sequence ID" value="SEL25015.1"/>
    <property type="molecule type" value="Genomic_DNA"/>
</dbReference>
<reference evidence="3" key="1">
    <citation type="submission" date="2016-10" db="EMBL/GenBank/DDBJ databases">
        <authorList>
            <person name="Varghese N."/>
            <person name="Submissions S."/>
        </authorList>
    </citation>
    <scope>NUCLEOTIDE SEQUENCE [LARGE SCALE GENOMIC DNA]</scope>
    <source>
        <strain evidence="3">JS21-1</strain>
    </source>
</reference>
<feature type="region of interest" description="Disordered" evidence="1">
    <location>
        <begin position="1"/>
        <end position="127"/>
    </location>
</feature>
<gene>
    <name evidence="2" type="ORF">SAMN05216382_1642</name>
</gene>
<protein>
    <submittedName>
        <fullName evidence="2">Uncharacterized protein</fullName>
    </submittedName>
</protein>
<evidence type="ECO:0000313" key="3">
    <source>
        <dbReference type="Proteomes" id="UP000199214"/>
    </source>
</evidence>
<sequence length="127" mass="12880">MRNTDERRADAAFDHPGVDPERSHQPAPFNRASGYTGEGYSSEDERAMGAKAPSGTVAARPGERVADSAPVPPDNGQRASFDPATGEVHGSGSGAGGGNAGEGFDEDSTGENPDLSGGAAAGQPKRR</sequence>
<evidence type="ECO:0000313" key="2">
    <source>
        <dbReference type="EMBL" id="SEL25015.1"/>
    </source>
</evidence>
<dbReference type="AlphaFoldDB" id="A0A1H7NPR4"/>
<dbReference type="Proteomes" id="UP000199214">
    <property type="component" value="Unassembled WGS sequence"/>
</dbReference>
<name>A0A1H7NPR4_9SPHN</name>
<keyword evidence="3" id="KW-1185">Reference proteome</keyword>
<accession>A0A1H7NPR4</accession>
<proteinExistence type="predicted"/>
<organism evidence="2 3">
    <name type="scientific">Sphingomonas palmae</name>
    <dbReference type="NCBI Taxonomy" id="1855283"/>
    <lineage>
        <taxon>Bacteria</taxon>
        <taxon>Pseudomonadati</taxon>
        <taxon>Pseudomonadota</taxon>
        <taxon>Alphaproteobacteria</taxon>
        <taxon>Sphingomonadales</taxon>
        <taxon>Sphingomonadaceae</taxon>
        <taxon>Sphingomonas</taxon>
    </lineage>
</organism>
<evidence type="ECO:0000256" key="1">
    <source>
        <dbReference type="SAM" id="MobiDB-lite"/>
    </source>
</evidence>
<feature type="compositionally biased region" description="Basic and acidic residues" evidence="1">
    <location>
        <begin position="1"/>
        <end position="24"/>
    </location>
</feature>